<feature type="compositionally biased region" description="Basic and acidic residues" evidence="17">
    <location>
        <begin position="7"/>
        <end position="25"/>
    </location>
</feature>
<dbReference type="InterPro" id="IPR002067">
    <property type="entry name" value="MCP"/>
</dbReference>
<organism evidence="18 19">
    <name type="scientific">Naegleria lovaniensis</name>
    <name type="common">Amoeba</name>
    <dbReference type="NCBI Taxonomy" id="51637"/>
    <lineage>
        <taxon>Eukaryota</taxon>
        <taxon>Discoba</taxon>
        <taxon>Heterolobosea</taxon>
        <taxon>Tetramitia</taxon>
        <taxon>Eutetramitia</taxon>
        <taxon>Vahlkampfiidae</taxon>
        <taxon>Naegleria</taxon>
    </lineage>
</organism>
<keyword evidence="10" id="KW-0496">Mitochondrion</keyword>
<dbReference type="SUPFAM" id="SSF103506">
    <property type="entry name" value="Mitochondrial carrier"/>
    <property type="match status" value="1"/>
</dbReference>
<dbReference type="InterPro" id="IPR023395">
    <property type="entry name" value="MCP_dom_sf"/>
</dbReference>
<comment type="subcellular location">
    <subcellularLocation>
        <location evidence="16">Membrane</location>
        <topology evidence="16">Multi-pass membrane protein</topology>
    </subcellularLocation>
    <subcellularLocation>
        <location evidence="1">Mitochondrion inner membrane</location>
        <topology evidence="1">Multi-pass membrane protein</topology>
    </subcellularLocation>
</comment>
<evidence type="ECO:0000256" key="16">
    <source>
        <dbReference type="RuleBase" id="RU368008"/>
    </source>
</evidence>
<dbReference type="InterPro" id="IPR002113">
    <property type="entry name" value="ADT_euk_type"/>
</dbReference>
<dbReference type="GO" id="GO:0005471">
    <property type="term" value="F:ATP:ADP antiporter activity"/>
    <property type="evidence" value="ECO:0007669"/>
    <property type="project" value="UniProtKB-UniRule"/>
</dbReference>
<comment type="subunit">
    <text evidence="3 16">Monomer.</text>
</comment>
<evidence type="ECO:0000313" key="18">
    <source>
        <dbReference type="EMBL" id="KAG2375002.1"/>
    </source>
</evidence>
<keyword evidence="19" id="KW-1185">Reference proteome</keyword>
<protein>
    <recommendedName>
        <fullName evidence="16">ADP/ATP translocase</fullName>
    </recommendedName>
    <alternativeName>
        <fullName evidence="16">ADP,ATP carrier protein</fullName>
    </alternativeName>
</protein>
<keyword evidence="6 14" id="KW-0812">Transmembrane</keyword>
<dbReference type="AlphaFoldDB" id="A0AA88GCD5"/>
<evidence type="ECO:0000256" key="3">
    <source>
        <dbReference type="ARBA" id="ARBA00011245"/>
    </source>
</evidence>
<feature type="region of interest" description="Disordered" evidence="17">
    <location>
        <begin position="1"/>
        <end position="44"/>
    </location>
</feature>
<evidence type="ECO:0000256" key="6">
    <source>
        <dbReference type="ARBA" id="ARBA00022692"/>
    </source>
</evidence>
<evidence type="ECO:0000256" key="17">
    <source>
        <dbReference type="SAM" id="MobiDB-lite"/>
    </source>
</evidence>
<evidence type="ECO:0000256" key="15">
    <source>
        <dbReference type="RuleBase" id="RU000488"/>
    </source>
</evidence>
<feature type="transmembrane region" description="Helical" evidence="16">
    <location>
        <begin position="189"/>
        <end position="212"/>
    </location>
</feature>
<feature type="repeat" description="Solcar" evidence="14">
    <location>
        <begin position="188"/>
        <end position="292"/>
    </location>
</feature>
<comment type="catalytic activity">
    <reaction evidence="12">
        <text>ADP(in) + ATP(out) = ADP(out) + ATP(in)</text>
        <dbReference type="Rhea" id="RHEA:34999"/>
        <dbReference type="ChEBI" id="CHEBI:30616"/>
        <dbReference type="ChEBI" id="CHEBI:456216"/>
    </reaction>
    <physiologicalReaction direction="left-to-right" evidence="12">
        <dbReference type="Rhea" id="RHEA:35000"/>
    </physiologicalReaction>
</comment>
<evidence type="ECO:0000313" key="19">
    <source>
        <dbReference type="Proteomes" id="UP000816034"/>
    </source>
</evidence>
<comment type="similarity">
    <text evidence="2 15">Belongs to the mitochondrial carrier (TC 2.A.29) family.</text>
</comment>
<evidence type="ECO:0000256" key="14">
    <source>
        <dbReference type="PROSITE-ProRule" id="PRU00282"/>
    </source>
</evidence>
<keyword evidence="9 16" id="KW-1133">Transmembrane helix</keyword>
<evidence type="ECO:0000256" key="7">
    <source>
        <dbReference type="ARBA" id="ARBA00022737"/>
    </source>
</evidence>
<comment type="function">
    <text evidence="13">ADP:ATP antiporter that mediates import of ADP into the mitochondrial matrix for ATP synthesis, and export of ATP out to fuel the cell. Cycles between the cytoplasmic-open state (c-state) and the matrix-open state (m-state): operates by the alternating access mechanism with a single substrate-binding site intermittently exposed to either the cytosolic (c-state) or matrix (m-state) side of the inner mitochondrial membrane.</text>
</comment>
<evidence type="ECO:0000256" key="8">
    <source>
        <dbReference type="ARBA" id="ARBA00022792"/>
    </source>
</evidence>
<feature type="transmembrane region" description="Helical" evidence="16">
    <location>
        <begin position="301"/>
        <end position="322"/>
    </location>
</feature>
<sequence>MSSQSSDDQKSPSRNKDDHREDDIQNRSLSSTLPNNNQPPTPITLTENQKKTIQTLQSIPPGAVQSIFGVMMAAEVIGARVFLHPIDRILTILQTQHSLPSAYKSLVTQVTYSASGEVIARSSVTPFRGAIDAIKQLPKDRTLWRGLMPDIYGRIFGKYLQLFVGDQVQRALSPMLSREENPSASIQKYLGLVLLSGGIGGLASLAITYPMAVISARMQANMIPIKETAMSFEGSLSPIIHRDNFSGVWPALKSLVRSEGFSGLFRGFWTAMPGVSLYRGVQFAMFDFIRKTGIEKQLNFFQMMLLSQSVVLTAGTVHYPFLVISRRLMTQAGFRFNNSNTGLMSSFSTEEPVFYKGGLDAFKQIWKQEGIRGFYRGYTFYLVRSYALGLFFALVGASSMAHGVHH</sequence>
<keyword evidence="4 15" id="KW-0813">Transport</keyword>
<evidence type="ECO:0000256" key="10">
    <source>
        <dbReference type="ARBA" id="ARBA00023128"/>
    </source>
</evidence>
<keyword evidence="7" id="KW-0677">Repeat</keyword>
<dbReference type="PANTHER" id="PTHR45635">
    <property type="entry name" value="ADP,ATP CARRIER PROTEIN 1-RELATED-RELATED"/>
    <property type="match status" value="1"/>
</dbReference>
<feature type="transmembrane region" description="Helical" evidence="16">
    <location>
        <begin position="381"/>
        <end position="401"/>
    </location>
</feature>
<keyword evidence="5" id="KW-0050">Antiport</keyword>
<evidence type="ECO:0000256" key="12">
    <source>
        <dbReference type="ARBA" id="ARBA00024143"/>
    </source>
</evidence>
<comment type="function">
    <text evidence="16">Catalyzes the exchange of ADP and ATP across the membrane.</text>
</comment>
<feature type="compositionally biased region" description="Polar residues" evidence="17">
    <location>
        <begin position="26"/>
        <end position="36"/>
    </location>
</feature>
<keyword evidence="11 14" id="KW-0472">Membrane</keyword>
<evidence type="ECO:0000256" key="13">
    <source>
        <dbReference type="ARBA" id="ARBA00045250"/>
    </source>
</evidence>
<proteinExistence type="inferred from homology"/>
<evidence type="ECO:0000256" key="11">
    <source>
        <dbReference type="ARBA" id="ARBA00023136"/>
    </source>
</evidence>
<evidence type="ECO:0000256" key="9">
    <source>
        <dbReference type="ARBA" id="ARBA00022989"/>
    </source>
</evidence>
<dbReference type="Gene3D" id="1.50.40.10">
    <property type="entry name" value="Mitochondrial carrier domain"/>
    <property type="match status" value="1"/>
</dbReference>
<feature type="repeat" description="Solcar" evidence="14">
    <location>
        <begin position="302"/>
        <end position="402"/>
    </location>
</feature>
<dbReference type="InterPro" id="IPR018108">
    <property type="entry name" value="MCP_transmembrane"/>
</dbReference>
<keyword evidence="8" id="KW-0999">Mitochondrion inner membrane</keyword>
<evidence type="ECO:0000256" key="2">
    <source>
        <dbReference type="ARBA" id="ARBA00006375"/>
    </source>
</evidence>
<evidence type="ECO:0000256" key="5">
    <source>
        <dbReference type="ARBA" id="ARBA00022449"/>
    </source>
</evidence>
<dbReference type="GO" id="GO:0005743">
    <property type="term" value="C:mitochondrial inner membrane"/>
    <property type="evidence" value="ECO:0007669"/>
    <property type="project" value="UniProtKB-SubCell"/>
</dbReference>
<feature type="repeat" description="Solcar" evidence="14">
    <location>
        <begin position="65"/>
        <end position="171"/>
    </location>
</feature>
<dbReference type="GeneID" id="68102830"/>
<reference evidence="18 19" key="1">
    <citation type="journal article" date="2018" name="BMC Genomics">
        <title>The genome of Naegleria lovaniensis, the basis for a comparative approach to unravel pathogenicity factors of the human pathogenic amoeba N. fowleri.</title>
        <authorList>
            <person name="Liechti N."/>
            <person name="Schurch N."/>
            <person name="Bruggmann R."/>
            <person name="Wittwer M."/>
        </authorList>
    </citation>
    <scope>NUCLEOTIDE SEQUENCE [LARGE SCALE GENOMIC DNA]</scope>
    <source>
        <strain evidence="18 19">ATCC 30569</strain>
    </source>
</reference>
<accession>A0AA88GCD5</accession>
<dbReference type="Proteomes" id="UP000816034">
    <property type="component" value="Unassembled WGS sequence"/>
</dbReference>
<dbReference type="RefSeq" id="XP_044544176.1">
    <property type="nucleotide sequence ID" value="XM_044685913.1"/>
</dbReference>
<comment type="caution">
    <text evidence="18">The sequence shown here is derived from an EMBL/GenBank/DDBJ whole genome shotgun (WGS) entry which is preliminary data.</text>
</comment>
<dbReference type="Pfam" id="PF00153">
    <property type="entry name" value="Mito_carr"/>
    <property type="match status" value="2"/>
</dbReference>
<dbReference type="PROSITE" id="PS50920">
    <property type="entry name" value="SOLCAR"/>
    <property type="match status" value="3"/>
</dbReference>
<dbReference type="GO" id="GO:0140021">
    <property type="term" value="P:mitochondrial ADP transmembrane transport"/>
    <property type="evidence" value="ECO:0007669"/>
    <property type="project" value="InterPro"/>
</dbReference>
<dbReference type="GO" id="GO:1990544">
    <property type="term" value="P:mitochondrial ATP transmembrane transport"/>
    <property type="evidence" value="ECO:0007669"/>
    <property type="project" value="InterPro"/>
</dbReference>
<gene>
    <name evidence="18" type="ORF">C9374_010376</name>
</gene>
<dbReference type="PANTHER" id="PTHR45635:SF14">
    <property type="entry name" value="ADP_ATP TRANSLOCASE"/>
    <property type="match status" value="1"/>
</dbReference>
<evidence type="ECO:0000256" key="4">
    <source>
        <dbReference type="ARBA" id="ARBA00022448"/>
    </source>
</evidence>
<name>A0AA88GCD5_NAELO</name>
<comment type="caution">
    <text evidence="16">Lacks conserved residue(s) required for the propagation of feature annotation.</text>
</comment>
<evidence type="ECO:0000256" key="1">
    <source>
        <dbReference type="ARBA" id="ARBA00004448"/>
    </source>
</evidence>
<dbReference type="EMBL" id="PYSW02000041">
    <property type="protein sequence ID" value="KAG2375002.1"/>
    <property type="molecule type" value="Genomic_DNA"/>
</dbReference>
<dbReference type="PRINTS" id="PR00926">
    <property type="entry name" value="MITOCARRIER"/>
</dbReference>